<dbReference type="STRING" id="658196.A0A397TF21"/>
<organism evidence="2 3">
    <name type="scientific">Glomus cerebriforme</name>
    <dbReference type="NCBI Taxonomy" id="658196"/>
    <lineage>
        <taxon>Eukaryota</taxon>
        <taxon>Fungi</taxon>
        <taxon>Fungi incertae sedis</taxon>
        <taxon>Mucoromycota</taxon>
        <taxon>Glomeromycotina</taxon>
        <taxon>Glomeromycetes</taxon>
        <taxon>Glomerales</taxon>
        <taxon>Glomeraceae</taxon>
        <taxon>Glomus</taxon>
    </lineage>
</organism>
<proteinExistence type="predicted"/>
<evidence type="ECO:0000313" key="2">
    <source>
        <dbReference type="EMBL" id="RIA95065.1"/>
    </source>
</evidence>
<dbReference type="Proteomes" id="UP000265703">
    <property type="component" value="Unassembled WGS sequence"/>
</dbReference>
<reference evidence="2 3" key="1">
    <citation type="submission" date="2018-06" db="EMBL/GenBank/DDBJ databases">
        <title>Comparative genomics reveals the genomic features of Rhizophagus irregularis, R. cerebriforme, R. diaphanum and Gigaspora rosea, and their symbiotic lifestyle signature.</title>
        <authorList>
            <person name="Morin E."/>
            <person name="San Clemente H."/>
            <person name="Chen E.C.H."/>
            <person name="De La Providencia I."/>
            <person name="Hainaut M."/>
            <person name="Kuo A."/>
            <person name="Kohler A."/>
            <person name="Murat C."/>
            <person name="Tang N."/>
            <person name="Roy S."/>
            <person name="Loubradou J."/>
            <person name="Henrissat B."/>
            <person name="Grigoriev I.V."/>
            <person name="Corradi N."/>
            <person name="Roux C."/>
            <person name="Martin F.M."/>
        </authorList>
    </citation>
    <scope>NUCLEOTIDE SEQUENCE [LARGE SCALE GENOMIC DNA]</scope>
    <source>
        <strain evidence="2 3">DAOM 227022</strain>
    </source>
</reference>
<keyword evidence="3" id="KW-1185">Reference proteome</keyword>
<protein>
    <submittedName>
        <fullName evidence="2">Uncharacterized protein</fullName>
    </submittedName>
</protein>
<gene>
    <name evidence="2" type="ORF">C1645_817182</name>
</gene>
<accession>A0A397TF21</accession>
<comment type="caution">
    <text evidence="2">The sequence shown here is derived from an EMBL/GenBank/DDBJ whole genome shotgun (WGS) entry which is preliminary data.</text>
</comment>
<evidence type="ECO:0000313" key="3">
    <source>
        <dbReference type="Proteomes" id="UP000265703"/>
    </source>
</evidence>
<evidence type="ECO:0000256" key="1">
    <source>
        <dbReference type="SAM" id="MobiDB-lite"/>
    </source>
</evidence>
<dbReference type="OrthoDB" id="2372239at2759"/>
<feature type="compositionally biased region" description="Polar residues" evidence="1">
    <location>
        <begin position="70"/>
        <end position="79"/>
    </location>
</feature>
<sequence>MDNVNFVSTSSIFDNLNLHAKLMDSSTKYRMDTKKDLEVHQKNGEEQKWMESIQKNSSSVQEKQLYFQRSPETPKTNNIEGEWGHDRNNNSMGCSLLLVHDQYMFLKERSQVPFSALRSTLSMDNDNEREKIVPNPTKERRIPSSSGSIQKCGSETRRLGVRELLGDECLDSFMPVDTRSGKSYLKQMIASFVDSVNPQMDDDRGIMFMWSEMEYGMRILGINKVEGLANYLYHPEKKCVVMEDTGELVPEEELIHRVKEKMEEEK</sequence>
<name>A0A397TF21_9GLOM</name>
<feature type="region of interest" description="Disordered" evidence="1">
    <location>
        <begin position="67"/>
        <end position="86"/>
    </location>
</feature>
<dbReference type="AlphaFoldDB" id="A0A397TF21"/>
<dbReference type="EMBL" id="QKYT01000068">
    <property type="protein sequence ID" value="RIA95065.1"/>
    <property type="molecule type" value="Genomic_DNA"/>
</dbReference>